<evidence type="ECO:0000313" key="1">
    <source>
        <dbReference type="EMBL" id="DAA03831.1"/>
    </source>
</evidence>
<dbReference type="AlphaFoldDB" id="Q6IKP2"/>
<accession>Q6IKP2</accession>
<sequence length="74" mass="8780">MEGRCTQVEAQRFRRHPQNVKILGAPRINLLEWLSWWHRHLPFIRIPWSLSLKVEVEVEVLVSCLHSAASFHHC</sequence>
<reference evidence="1" key="1">
    <citation type="journal article" date="2003" name="Genome Biol.">
        <title>An integrated gene annotation and transcriptional profiling approach towards the full gene content of the Drosophila genome.</title>
        <authorList>
            <person name="Hild M."/>
            <person name="Beckmann B."/>
            <person name="Haas S.A."/>
            <person name="Koch B."/>
            <person name="Solovyev V."/>
            <person name="Busold C."/>
            <person name="Fellenberg K."/>
            <person name="Boutros M."/>
            <person name="Vingron M."/>
            <person name="Sauer F."/>
            <person name="Hoheisel J.D."/>
            <person name="Paro R."/>
        </authorList>
    </citation>
    <scope>NUCLEOTIDE SEQUENCE</scope>
</reference>
<organism evidence="1">
    <name type="scientific">Drosophila melanogaster</name>
    <name type="common">Fruit fly</name>
    <dbReference type="NCBI Taxonomy" id="7227"/>
    <lineage>
        <taxon>Eukaryota</taxon>
        <taxon>Metazoa</taxon>
        <taxon>Ecdysozoa</taxon>
        <taxon>Arthropoda</taxon>
        <taxon>Hexapoda</taxon>
        <taxon>Insecta</taxon>
        <taxon>Pterygota</taxon>
        <taxon>Neoptera</taxon>
        <taxon>Endopterygota</taxon>
        <taxon>Diptera</taxon>
        <taxon>Brachycera</taxon>
        <taxon>Muscomorpha</taxon>
        <taxon>Ephydroidea</taxon>
        <taxon>Drosophilidae</taxon>
        <taxon>Drosophila</taxon>
        <taxon>Sophophora</taxon>
    </lineage>
</organism>
<proteinExistence type="predicted"/>
<gene>
    <name evidence="1" type="ORF">HDC11929</name>
</gene>
<name>Q6IKP2_DROME</name>
<protein>
    <submittedName>
        <fullName evidence="1">HDC11929</fullName>
    </submittedName>
</protein>
<dbReference type="EMBL" id="BK002324">
    <property type="protein sequence ID" value="DAA03831.1"/>
    <property type="molecule type" value="Genomic_DNA"/>
</dbReference>